<keyword evidence="9" id="KW-1133">Transmembrane helix</keyword>
<evidence type="ECO:0000256" key="10">
    <source>
        <dbReference type="ARBA" id="ARBA00023136"/>
    </source>
</evidence>
<evidence type="ECO:0000256" key="2">
    <source>
        <dbReference type="ARBA" id="ARBA00022527"/>
    </source>
</evidence>
<keyword evidence="10" id="KW-0472">Membrane</keyword>
<evidence type="ECO:0000256" key="5">
    <source>
        <dbReference type="ARBA" id="ARBA00022729"/>
    </source>
</evidence>
<dbReference type="InterPro" id="IPR024788">
    <property type="entry name" value="Malectin-like_Carb-bd_dom"/>
</dbReference>
<evidence type="ECO:0000313" key="14">
    <source>
        <dbReference type="EMBL" id="KAF5791936.1"/>
    </source>
</evidence>
<evidence type="ECO:0000256" key="8">
    <source>
        <dbReference type="ARBA" id="ARBA00022840"/>
    </source>
</evidence>
<protein>
    <submittedName>
        <fullName evidence="14">Non-specific serine/threonine protein kinase</fullName>
        <ecNumber evidence="14">2.7.11.1</ecNumber>
    </submittedName>
    <submittedName>
        <fullName evidence="15">Putative malectin-like carbohydrate-binding domain-containing protein</fullName>
    </submittedName>
</protein>
<accession>A0A251VKT6</accession>
<dbReference type="EC" id="2.7.11.1" evidence="14"/>
<reference evidence="15" key="2">
    <citation type="submission" date="2017-02" db="EMBL/GenBank/DDBJ databases">
        <title>Sunflower complete genome.</title>
        <authorList>
            <person name="Langlade N."/>
            <person name="Munos S."/>
        </authorList>
    </citation>
    <scope>NUCLEOTIDE SEQUENCE [LARGE SCALE GENOMIC DNA]</scope>
    <source>
        <tissue evidence="15">Leaves</tissue>
    </source>
</reference>
<keyword evidence="2 14" id="KW-0723">Serine/threonine-protein kinase</keyword>
<evidence type="ECO:0000256" key="7">
    <source>
        <dbReference type="ARBA" id="ARBA00022777"/>
    </source>
</evidence>
<evidence type="ECO:0000256" key="4">
    <source>
        <dbReference type="ARBA" id="ARBA00022692"/>
    </source>
</evidence>
<feature type="domain" description="Malectin-like" evidence="13">
    <location>
        <begin position="182"/>
        <end position="460"/>
    </location>
</feature>
<dbReference type="GO" id="GO:0005524">
    <property type="term" value="F:ATP binding"/>
    <property type="evidence" value="ECO:0007669"/>
    <property type="project" value="UniProtKB-KW"/>
</dbReference>
<dbReference type="FunFam" id="2.60.120.430:FF:000003">
    <property type="entry name" value="FERONIA receptor-like kinase"/>
    <property type="match status" value="1"/>
</dbReference>
<keyword evidence="3 14" id="KW-0808">Transferase</keyword>
<dbReference type="InParanoid" id="A0A251VKT6"/>
<keyword evidence="6" id="KW-0547">Nucleotide-binding</keyword>
<evidence type="ECO:0000256" key="6">
    <source>
        <dbReference type="ARBA" id="ARBA00022741"/>
    </source>
</evidence>
<dbReference type="InterPro" id="IPR045272">
    <property type="entry name" value="ANXUR1/2-like"/>
</dbReference>
<comment type="subcellular location">
    <subcellularLocation>
        <location evidence="1">Membrane</location>
        <topology evidence="1">Single-pass type I membrane protein</topology>
    </subcellularLocation>
</comment>
<evidence type="ECO:0000256" key="11">
    <source>
        <dbReference type="ARBA" id="ARBA00023180"/>
    </source>
</evidence>
<dbReference type="AlphaFoldDB" id="A0A251VKT6"/>
<gene>
    <name evidence="15" type="ORF">HannXRQ_Chr02g0059921</name>
    <name evidence="14" type="ORF">HanXRQr2_Chr09g0400411</name>
</gene>
<keyword evidence="5 12" id="KW-0732">Signal</keyword>
<evidence type="ECO:0000313" key="15">
    <source>
        <dbReference type="EMBL" id="OTG35733.1"/>
    </source>
</evidence>
<dbReference type="Gramene" id="mRNA:HanXRQr2_Chr09g0400411">
    <property type="protein sequence ID" value="mRNA:HanXRQr2_Chr09g0400411"/>
    <property type="gene ID" value="HanXRQr2_Chr09g0400411"/>
</dbReference>
<keyword evidence="11" id="KW-0325">Glycoprotein</keyword>
<feature type="chain" id="PRO_5013236477" evidence="12">
    <location>
        <begin position="21"/>
        <end position="495"/>
    </location>
</feature>
<dbReference type="Proteomes" id="UP000215914">
    <property type="component" value="Chromosome 2"/>
</dbReference>
<keyword evidence="16" id="KW-1185">Reference proteome</keyword>
<keyword evidence="7 14" id="KW-0418">Kinase</keyword>
<feature type="signal peptide" evidence="12">
    <location>
        <begin position="1"/>
        <end position="20"/>
    </location>
</feature>
<reference evidence="14" key="3">
    <citation type="submission" date="2020-06" db="EMBL/GenBank/DDBJ databases">
        <title>Helianthus annuus Genome sequencing and assembly Release 2.</title>
        <authorList>
            <person name="Gouzy J."/>
            <person name="Langlade N."/>
            <person name="Munos S."/>
        </authorList>
    </citation>
    <scope>NUCLEOTIDE SEQUENCE</scope>
    <source>
        <tissue evidence="14">Leaves</tissue>
    </source>
</reference>
<reference evidence="14 16" key="1">
    <citation type="journal article" date="2017" name="Nature">
        <title>The sunflower genome provides insights into oil metabolism, flowering and Asterid evolution.</title>
        <authorList>
            <person name="Badouin H."/>
            <person name="Gouzy J."/>
            <person name="Grassa C.J."/>
            <person name="Murat F."/>
            <person name="Staton S.E."/>
            <person name="Cottret L."/>
            <person name="Lelandais-Briere C."/>
            <person name="Owens G.L."/>
            <person name="Carrere S."/>
            <person name="Mayjonade B."/>
            <person name="Legrand L."/>
            <person name="Gill N."/>
            <person name="Kane N.C."/>
            <person name="Bowers J.E."/>
            <person name="Hubner S."/>
            <person name="Bellec A."/>
            <person name="Berard A."/>
            <person name="Berges H."/>
            <person name="Blanchet N."/>
            <person name="Boniface M.C."/>
            <person name="Brunel D."/>
            <person name="Catrice O."/>
            <person name="Chaidir N."/>
            <person name="Claudel C."/>
            <person name="Donnadieu C."/>
            <person name="Faraut T."/>
            <person name="Fievet G."/>
            <person name="Helmstetter N."/>
            <person name="King M."/>
            <person name="Knapp S.J."/>
            <person name="Lai Z."/>
            <person name="Le Paslier M.C."/>
            <person name="Lippi Y."/>
            <person name="Lorenzon L."/>
            <person name="Mandel J.R."/>
            <person name="Marage G."/>
            <person name="Marchand G."/>
            <person name="Marquand E."/>
            <person name="Bret-Mestries E."/>
            <person name="Morien E."/>
            <person name="Nambeesan S."/>
            <person name="Nguyen T."/>
            <person name="Pegot-Espagnet P."/>
            <person name="Pouilly N."/>
            <person name="Raftis F."/>
            <person name="Sallet E."/>
            <person name="Schiex T."/>
            <person name="Thomas J."/>
            <person name="Vandecasteele C."/>
            <person name="Vares D."/>
            <person name="Vear F."/>
            <person name="Vautrin S."/>
            <person name="Crespi M."/>
            <person name="Mangin B."/>
            <person name="Burke J.M."/>
            <person name="Salse J."/>
            <person name="Munos S."/>
            <person name="Vincourt P."/>
            <person name="Rieseberg L.H."/>
            <person name="Langlade N.B."/>
        </authorList>
    </citation>
    <scope>NUCLEOTIDE SEQUENCE [LARGE SCALE GENOMIC DNA]</scope>
    <source>
        <strain evidence="16">cv. SF193</strain>
        <tissue evidence="14">Leaves</tissue>
    </source>
</reference>
<evidence type="ECO:0000256" key="12">
    <source>
        <dbReference type="SAM" id="SignalP"/>
    </source>
</evidence>
<proteinExistence type="predicted"/>
<dbReference type="EMBL" id="CM007891">
    <property type="protein sequence ID" value="OTG35733.1"/>
    <property type="molecule type" value="Genomic_DNA"/>
</dbReference>
<evidence type="ECO:0000256" key="9">
    <source>
        <dbReference type="ARBA" id="ARBA00022989"/>
    </source>
</evidence>
<dbReference type="PANTHER" id="PTHR34590:SF5">
    <property type="entry name" value="OS04G0586500 PROTEIN"/>
    <property type="match status" value="1"/>
</dbReference>
<evidence type="ECO:0000256" key="1">
    <source>
        <dbReference type="ARBA" id="ARBA00004479"/>
    </source>
</evidence>
<dbReference type="Gene3D" id="2.60.120.430">
    <property type="entry name" value="Galactose-binding lectin"/>
    <property type="match status" value="2"/>
</dbReference>
<name>A0A251VKT6_HELAN</name>
<organism evidence="15 16">
    <name type="scientific">Helianthus annuus</name>
    <name type="common">Common sunflower</name>
    <dbReference type="NCBI Taxonomy" id="4232"/>
    <lineage>
        <taxon>Eukaryota</taxon>
        <taxon>Viridiplantae</taxon>
        <taxon>Streptophyta</taxon>
        <taxon>Embryophyta</taxon>
        <taxon>Tracheophyta</taxon>
        <taxon>Spermatophyta</taxon>
        <taxon>Magnoliopsida</taxon>
        <taxon>eudicotyledons</taxon>
        <taxon>Gunneridae</taxon>
        <taxon>Pentapetalae</taxon>
        <taxon>asterids</taxon>
        <taxon>campanulids</taxon>
        <taxon>Asterales</taxon>
        <taxon>Asteraceae</taxon>
        <taxon>Asteroideae</taxon>
        <taxon>Heliantheae alliance</taxon>
        <taxon>Heliantheae</taxon>
        <taxon>Helianthus</taxon>
    </lineage>
</organism>
<dbReference type="FunFam" id="2.60.120.430:FF:000007">
    <property type="entry name" value="FERONIA receptor-like kinase"/>
    <property type="match status" value="1"/>
</dbReference>
<keyword evidence="8" id="KW-0067">ATP-binding</keyword>
<dbReference type="Pfam" id="PF12819">
    <property type="entry name" value="Malectin_like"/>
    <property type="match status" value="1"/>
</dbReference>
<dbReference type="GO" id="GO:0016020">
    <property type="term" value="C:membrane"/>
    <property type="evidence" value="ECO:0007669"/>
    <property type="project" value="UniProtKB-SubCell"/>
</dbReference>
<evidence type="ECO:0000259" key="13">
    <source>
        <dbReference type="Pfam" id="PF12819"/>
    </source>
</evidence>
<evidence type="ECO:0000313" key="16">
    <source>
        <dbReference type="Proteomes" id="UP000215914"/>
    </source>
</evidence>
<keyword evidence="4" id="KW-0812">Transmembrane</keyword>
<sequence length="495" mass="55553">MLSFCLPFFSVVLLFCSTTAQPYHATDRFFIDCGSSSSTTTSDRRWVLHTKQENTTQKTSLVGERAHTTDVGQVPYLAMVLVHNNRPSLRANVHVGHGWLFPGHHSMGHHSEPRWSRLALSRPPLRGPPLRVLALIPMLHTKQENTTQKTSLVGERAHLVYKPHISCPYNRCGTSPIPCNDSSVPQTPYSSARIFNTSSFTYTFPVSQGPKFLRLYFYPATYSSLNPEHSYFSVSSNGFSLLTNFSAFLTASFLAKTRSDAGVDGPPVPNLVKEFMIYVKDIQTLNVTFTPSPNSYAFINGIEIVSMPGNLYFNRSDLKFVDQTTGYTIDEKMAFESLYRLNMGGGQVPDDTGMYRSSWDQDNNYIDGAVRGKTPVNETLITYTSETPNYTAPEPVYATQRSLGLSKDLAWRLPVDSGFYYMLRLHFCNIMTNITKVGQMLFMILINNQTAEEQADVIYWAGGSGHPVFKDYVVFVPLQEKQSFSGDLSPLTGRR</sequence>
<evidence type="ECO:0000256" key="3">
    <source>
        <dbReference type="ARBA" id="ARBA00022679"/>
    </source>
</evidence>
<dbReference type="GO" id="GO:0004714">
    <property type="term" value="F:transmembrane receptor protein tyrosine kinase activity"/>
    <property type="evidence" value="ECO:0007669"/>
    <property type="project" value="InterPro"/>
</dbReference>
<dbReference type="EMBL" id="MNCJ02000324">
    <property type="protein sequence ID" value="KAF5791936.1"/>
    <property type="molecule type" value="Genomic_DNA"/>
</dbReference>
<dbReference type="GO" id="GO:0004674">
    <property type="term" value="F:protein serine/threonine kinase activity"/>
    <property type="evidence" value="ECO:0007669"/>
    <property type="project" value="UniProtKB-KW"/>
</dbReference>
<dbReference type="PANTHER" id="PTHR34590">
    <property type="entry name" value="OS03G0124300 PROTEIN-RELATED"/>
    <property type="match status" value="1"/>
</dbReference>